<evidence type="ECO:0000256" key="6">
    <source>
        <dbReference type="ARBA" id="ARBA00018074"/>
    </source>
</evidence>
<evidence type="ECO:0000256" key="11">
    <source>
        <dbReference type="ARBA" id="ARBA00023034"/>
    </source>
</evidence>
<evidence type="ECO:0000256" key="18">
    <source>
        <dbReference type="ARBA" id="ARBA00024631"/>
    </source>
</evidence>
<dbReference type="GO" id="GO:0006869">
    <property type="term" value="P:lipid transport"/>
    <property type="evidence" value="ECO:0007669"/>
    <property type="project" value="UniProtKB-KW"/>
</dbReference>
<reference evidence="21 22" key="1">
    <citation type="submission" date="2018-04" db="EMBL/GenBank/DDBJ databases">
        <authorList>
            <person name="Huttner S."/>
            <person name="Dainat J."/>
        </authorList>
    </citation>
    <scope>NUCLEOTIDE SEQUENCE [LARGE SCALE GENOMIC DNA]</scope>
</reference>
<feature type="compositionally biased region" description="Polar residues" evidence="20">
    <location>
        <begin position="114"/>
        <end position="127"/>
    </location>
</feature>
<keyword evidence="14" id="KW-0968">Cytoplasmic vesicle</keyword>
<dbReference type="EMBL" id="OUUZ01000015">
    <property type="protein sequence ID" value="SPQ25885.1"/>
    <property type="molecule type" value="Genomic_DNA"/>
</dbReference>
<evidence type="ECO:0000256" key="15">
    <source>
        <dbReference type="ARBA" id="ARBA00024479"/>
    </source>
</evidence>
<dbReference type="GO" id="GO:0000139">
    <property type="term" value="C:Golgi membrane"/>
    <property type="evidence" value="ECO:0007669"/>
    <property type="project" value="UniProtKB-SubCell"/>
</dbReference>
<dbReference type="GO" id="GO:0061709">
    <property type="term" value="P:reticulophagy"/>
    <property type="evidence" value="ECO:0007669"/>
    <property type="project" value="TreeGrafter"/>
</dbReference>
<keyword evidence="10 19" id="KW-0072">Autophagy</keyword>
<evidence type="ECO:0000256" key="9">
    <source>
        <dbReference type="ARBA" id="ARBA00022989"/>
    </source>
</evidence>
<feature type="region of interest" description="Disordered" evidence="20">
    <location>
        <begin position="768"/>
        <end position="879"/>
    </location>
</feature>
<comment type="function">
    <text evidence="19">Phospholipid scramblase involved in autophagy. Cycles between the preautophagosomal structure/phagophore assembly site (PAS) and the cytoplasmic vesicle pool and supplies membrane for the growing autophagosome. Lipid scramblase activity plays a key role in preautophagosomal structure/phagophore assembly by distributing the phospholipids that arrive through ATG2 from the cytoplasmic to the luminal leaflet of the bilayer, thereby driving autophagosomal membrane expansion.</text>
</comment>
<evidence type="ECO:0000256" key="13">
    <source>
        <dbReference type="ARBA" id="ARBA00023136"/>
    </source>
</evidence>
<dbReference type="GO" id="GO:0034727">
    <property type="term" value="P:piecemeal microautophagy of the nucleus"/>
    <property type="evidence" value="ECO:0007669"/>
    <property type="project" value="TreeGrafter"/>
</dbReference>
<sequence>MTSNVFSRLVPTSQGRSFYEELRRRDDDPEDRAGLLDEENLNHDFHDYDLQHAEGLGVEDSRTTLGALPSPGRGPTEGRPHLGTRSTWVPQDDGDNEVPASLLVETEEAAPRTTRGQSAGNKRQNQAAAIPGSSRARAQWEATQAQQKLHDDRAFEPSRRGNGLPSSLFAGMVSGSAKKKAEWRWANVSNLDTFIKDVYDYYLGHGIWCILTERILHLVNVAFLALLLTFLTQCVDYGKLRGSKRLSQILVPQCTRNMSGLWNLGLWMFAFYFIWKSIQYLLDLRRLLNIRDFYLYLLNIPDEDMQTITWQEVVARIMALRDHNPKTAASLTPAQRRWLGSQSKERLDASDIANRLMRRENYLIALFNKDLLNLTIPLPALRNRQLFSQTMEWMLMFTILDFVFDERGQVNQEFLRSERRGELSRKLRARFVFAGTLILILSPFVVGYLVLVYFLMYYHEIQRNPAILASRTYTPLAEWKFREFNELPHLFRKRLDMSHPFASHYIDQFPKAKTEMFFRTVAFISGALSTILAIASVVDSELFLGFEITPDRTALFYTAVFGGVWAFARANISAENSVFDPEYAMRNVIQYTHYEPDHWKDRLHSFDIKKEFSELYKLKMVIFLEEMLSILTIPFVMFSSLPKCSDQIIDFFREFTIHVDGLGYVCSFAEFDFKKGFGNGRQRDGGDVRDDYYATKHGKMEASYYGFMDNYGNFALNPRTGPASRLPPGARNQFHPPPVWPSINSALPTADLQASRMGREWLKGATSNSKTLRYGPALSQPSPMASILLDPHHQPPSQNPAGRATHAPRHRGLYQGKSNTIEETQEDDGEVSDAGRRQADEEAYESGAALDESAWQTSPAATLSRDNSATEGRGPPDAGVVHMIYQFNQAQLHRRP</sequence>
<comment type="caution">
    <text evidence="19">Lacks conserved residue(s) required for the propagation of feature annotation.</text>
</comment>
<comment type="similarity">
    <text evidence="5 19">Belongs to the ATG9 family.</text>
</comment>
<evidence type="ECO:0000256" key="16">
    <source>
        <dbReference type="ARBA" id="ARBA00024615"/>
    </source>
</evidence>
<keyword evidence="12 19" id="KW-0445">Lipid transport</keyword>
<feature type="compositionally biased region" description="Basic and acidic residues" evidence="20">
    <location>
        <begin position="148"/>
        <end position="159"/>
    </location>
</feature>
<feature type="region of interest" description="Disordered" evidence="20">
    <location>
        <begin position="62"/>
        <end position="162"/>
    </location>
</feature>
<dbReference type="InterPro" id="IPR007241">
    <property type="entry name" value="Autophagy-rel_prot_9"/>
</dbReference>
<evidence type="ECO:0000313" key="22">
    <source>
        <dbReference type="Proteomes" id="UP000289323"/>
    </source>
</evidence>
<organism evidence="21 22">
    <name type="scientific">Thermothielavioides terrestris</name>
    <dbReference type="NCBI Taxonomy" id="2587410"/>
    <lineage>
        <taxon>Eukaryota</taxon>
        <taxon>Fungi</taxon>
        <taxon>Dikarya</taxon>
        <taxon>Ascomycota</taxon>
        <taxon>Pezizomycotina</taxon>
        <taxon>Sordariomycetes</taxon>
        <taxon>Sordariomycetidae</taxon>
        <taxon>Sordariales</taxon>
        <taxon>Chaetomiaceae</taxon>
        <taxon>Thermothielavioides</taxon>
    </lineage>
</organism>
<proteinExistence type="inferred from homology"/>
<comment type="catalytic activity">
    <reaction evidence="15">
        <text>a 1,2-diacyl-sn-glycero-3-phospho-L-serine(in) = a 1,2-diacyl-sn-glycero-3-phospho-L-serine(out)</text>
        <dbReference type="Rhea" id="RHEA:38663"/>
        <dbReference type="ChEBI" id="CHEBI:57262"/>
    </reaction>
</comment>
<evidence type="ECO:0000256" key="8">
    <source>
        <dbReference type="ARBA" id="ARBA00022692"/>
    </source>
</evidence>
<dbReference type="GO" id="GO:0034045">
    <property type="term" value="C:phagophore assembly site membrane"/>
    <property type="evidence" value="ECO:0007669"/>
    <property type="project" value="UniProtKB-SubCell"/>
</dbReference>
<evidence type="ECO:0000256" key="12">
    <source>
        <dbReference type="ARBA" id="ARBA00023055"/>
    </source>
</evidence>
<dbReference type="PANTHER" id="PTHR13038:SF10">
    <property type="entry name" value="AUTOPHAGY-RELATED PROTEIN 9"/>
    <property type="match status" value="1"/>
</dbReference>
<feature type="transmembrane region" description="Helical" evidence="19">
    <location>
        <begin position="258"/>
        <end position="275"/>
    </location>
</feature>
<keyword evidence="13 19" id="KW-0472">Membrane</keyword>
<dbReference type="GO" id="GO:0030659">
    <property type="term" value="C:cytoplasmic vesicle membrane"/>
    <property type="evidence" value="ECO:0007669"/>
    <property type="project" value="UniProtKB-SubCell"/>
</dbReference>
<keyword evidence="9 19" id="KW-1133">Transmembrane helix</keyword>
<keyword evidence="11" id="KW-0333">Golgi apparatus</keyword>
<feature type="transmembrane region" description="Helical" evidence="19">
    <location>
        <begin position="516"/>
        <end position="534"/>
    </location>
</feature>
<dbReference type="Pfam" id="PF04109">
    <property type="entry name" value="ATG9"/>
    <property type="match status" value="1"/>
</dbReference>
<comment type="catalytic activity">
    <reaction evidence="16">
        <text>a 1,2-diacyl-sn-glycero-3-phosphoethanolamine(in) = a 1,2-diacyl-sn-glycero-3-phosphoethanolamine(out)</text>
        <dbReference type="Rhea" id="RHEA:38895"/>
        <dbReference type="ChEBI" id="CHEBI:64612"/>
    </reaction>
</comment>
<comment type="catalytic activity">
    <reaction evidence="17">
        <text>a 1,2-diacyl-sn-glycero-3-phospho-(1D-myo-inositol-3-phosphate)(in) = a 1,2-diacyl-sn-glycero-3-phospho-(1D-myo-inositol-3-phosphate)(out)</text>
        <dbReference type="Rhea" id="RHEA:67920"/>
        <dbReference type="ChEBI" id="CHEBI:58088"/>
    </reaction>
</comment>
<feature type="transmembrane region" description="Helical" evidence="19">
    <location>
        <begin position="431"/>
        <end position="455"/>
    </location>
</feature>
<dbReference type="GO" id="GO:0005776">
    <property type="term" value="C:autophagosome"/>
    <property type="evidence" value="ECO:0007669"/>
    <property type="project" value="TreeGrafter"/>
</dbReference>
<dbReference type="Proteomes" id="UP000289323">
    <property type="component" value="Unassembled WGS sequence"/>
</dbReference>
<accession>A0A3S4ATV7</accession>
<evidence type="ECO:0000256" key="10">
    <source>
        <dbReference type="ARBA" id="ARBA00023006"/>
    </source>
</evidence>
<comment type="subcellular location">
    <subcellularLocation>
        <location evidence="1">Cytoplasmic vesicle membrane</location>
        <topology evidence="1">Multi-pass membrane protein</topology>
    </subcellularLocation>
    <subcellularLocation>
        <location evidence="2">Endoplasmic reticulum membrane</location>
        <topology evidence="2">Multi-pass membrane protein</topology>
    </subcellularLocation>
    <subcellularLocation>
        <location evidence="4">Golgi apparatus membrane</location>
        <topology evidence="4">Multi-pass membrane protein</topology>
    </subcellularLocation>
    <subcellularLocation>
        <location evidence="3 19">Preautophagosomal structure membrane</location>
        <topology evidence="3 19">Multi-pass membrane protein</topology>
    </subcellularLocation>
</comment>
<evidence type="ECO:0000256" key="19">
    <source>
        <dbReference type="RuleBase" id="RU364027"/>
    </source>
</evidence>
<name>A0A3S4ATV7_9PEZI</name>
<feature type="transmembrane region" description="Helical" evidence="19">
    <location>
        <begin position="215"/>
        <end position="237"/>
    </location>
</feature>
<feature type="compositionally biased region" description="Polar residues" evidence="20">
    <location>
        <begin position="854"/>
        <end position="870"/>
    </location>
</feature>
<evidence type="ECO:0000256" key="2">
    <source>
        <dbReference type="ARBA" id="ARBA00004477"/>
    </source>
</evidence>
<evidence type="ECO:0000256" key="4">
    <source>
        <dbReference type="ARBA" id="ARBA00004653"/>
    </source>
</evidence>
<keyword evidence="7 19" id="KW-0813">Transport</keyword>
<dbReference type="PANTHER" id="PTHR13038">
    <property type="entry name" value="APG9 AUTOPHAGY 9"/>
    <property type="match status" value="1"/>
</dbReference>
<keyword evidence="8 19" id="KW-0812">Transmembrane</keyword>
<evidence type="ECO:0000256" key="3">
    <source>
        <dbReference type="ARBA" id="ARBA00004511"/>
    </source>
</evidence>
<comment type="catalytic activity">
    <reaction evidence="18">
        <text>a 1,2-diacyl-sn-glycero-3-phosphocholine(in) = a 1,2-diacyl-sn-glycero-3-phosphocholine(out)</text>
        <dbReference type="Rhea" id="RHEA:38571"/>
        <dbReference type="ChEBI" id="CHEBI:57643"/>
    </reaction>
</comment>
<evidence type="ECO:0000256" key="7">
    <source>
        <dbReference type="ARBA" id="ARBA00022448"/>
    </source>
</evidence>
<evidence type="ECO:0000256" key="14">
    <source>
        <dbReference type="ARBA" id="ARBA00023329"/>
    </source>
</evidence>
<dbReference type="GO" id="GO:0000422">
    <property type="term" value="P:autophagy of mitochondrion"/>
    <property type="evidence" value="ECO:0007669"/>
    <property type="project" value="TreeGrafter"/>
</dbReference>
<feature type="region of interest" description="Disordered" evidence="20">
    <location>
        <begin position="722"/>
        <end position="742"/>
    </location>
</feature>
<evidence type="ECO:0000256" key="1">
    <source>
        <dbReference type="ARBA" id="ARBA00004439"/>
    </source>
</evidence>
<dbReference type="GO" id="GO:0034497">
    <property type="term" value="P:protein localization to phagophore assembly site"/>
    <property type="evidence" value="ECO:0007669"/>
    <property type="project" value="TreeGrafter"/>
</dbReference>
<evidence type="ECO:0000256" key="17">
    <source>
        <dbReference type="ARBA" id="ARBA00024621"/>
    </source>
</evidence>
<protein>
    <recommendedName>
        <fullName evidence="6 19">Autophagy-related protein 9</fullName>
    </recommendedName>
</protein>
<evidence type="ECO:0000256" key="20">
    <source>
        <dbReference type="SAM" id="MobiDB-lite"/>
    </source>
</evidence>
<gene>
    <name evidence="21" type="ORF">TT172_LOCUS8304</name>
</gene>
<evidence type="ECO:0000256" key="5">
    <source>
        <dbReference type="ARBA" id="ARBA00006185"/>
    </source>
</evidence>
<dbReference type="AlphaFoldDB" id="A0A3S4ATV7"/>
<evidence type="ECO:0000313" key="21">
    <source>
        <dbReference type="EMBL" id="SPQ25885.1"/>
    </source>
</evidence>
<dbReference type="GO" id="GO:0005789">
    <property type="term" value="C:endoplasmic reticulum membrane"/>
    <property type="evidence" value="ECO:0007669"/>
    <property type="project" value="UniProtKB-SubCell"/>
</dbReference>